<dbReference type="InterPro" id="IPR001128">
    <property type="entry name" value="Cyt_P450"/>
</dbReference>
<evidence type="ECO:0000313" key="9">
    <source>
        <dbReference type="EMBL" id="MBB6123375.1"/>
    </source>
</evidence>
<dbReference type="AlphaFoldDB" id="A0A841J466"/>
<keyword evidence="5 8" id="KW-0408">Iron</keyword>
<comment type="function">
    <text evidence="7">Cytochromes P450 are a group of heme-thiolate monooxygenases. They oxidize a variety of structurally unrelated compounds, including steroids, fatty acids, and xenobiotics.</text>
</comment>
<evidence type="ECO:0000256" key="7">
    <source>
        <dbReference type="ARBA" id="ARBA00043906"/>
    </source>
</evidence>
<reference evidence="9 10" key="1">
    <citation type="submission" date="2020-08" db="EMBL/GenBank/DDBJ databases">
        <title>Genomic Encyclopedia of Type Strains, Phase IV (KMG-IV): sequencing the most valuable type-strain genomes for metagenomic binning, comparative biology and taxonomic classification.</title>
        <authorList>
            <person name="Goeker M."/>
        </authorList>
    </citation>
    <scope>NUCLEOTIDE SEQUENCE [LARGE SCALE GENOMIC DNA]</scope>
    <source>
        <strain evidence="9 10">DSM 102255</strain>
    </source>
</reference>
<dbReference type="Gene3D" id="1.10.630.10">
    <property type="entry name" value="Cytochrome P450"/>
    <property type="match status" value="1"/>
</dbReference>
<comment type="similarity">
    <text evidence="1 8">Belongs to the cytochrome P450 family.</text>
</comment>
<sequence>MDASNHILSLDQDPFSEIATFHRDCHARYDRVRDKGVAFSPSFNAWIVFKHNLLHDFFGAPESFPVIPMGQDAPEPARTMLRLNMLANNGEAHRRHRSLVQGFFTPQAVRKLERDIEKIVDEELAVMAERGEMDAVRDFSFRLPVRVIVHMLGVPLDRADDFSTWGNWLVKIGDPSFDHLPHAATIEKVFGEMLDFLREQIEDREKSPKDDLITHLVAQKATQPWLTFDDIWTSITFILTAGHETTTNLISSGILTLLKNPDQLARLKGDMSLLDLCIDELARYEGPVSIAVPRIASHDVTLGSTSIKAGDVIIACLQAANRDPEIFDNPHQFDIFRKEKSSISFGYGPHFCLGKHLARLEAKVALRQLFTQFPDLRVDAAEMENPVWQPLIQTRGLKSLRLYAS</sequence>
<dbReference type="PRINTS" id="PR00359">
    <property type="entry name" value="BP450"/>
</dbReference>
<dbReference type="GO" id="GO:0005506">
    <property type="term" value="F:iron ion binding"/>
    <property type="evidence" value="ECO:0007669"/>
    <property type="project" value="InterPro"/>
</dbReference>
<dbReference type="InterPro" id="IPR017972">
    <property type="entry name" value="Cyt_P450_CS"/>
</dbReference>
<dbReference type="GO" id="GO:0020037">
    <property type="term" value="F:heme binding"/>
    <property type="evidence" value="ECO:0007669"/>
    <property type="project" value="InterPro"/>
</dbReference>
<dbReference type="GO" id="GO:0004497">
    <property type="term" value="F:monooxygenase activity"/>
    <property type="evidence" value="ECO:0007669"/>
    <property type="project" value="UniProtKB-KW"/>
</dbReference>
<keyword evidence="4 8" id="KW-0560">Oxidoreductase</keyword>
<evidence type="ECO:0000256" key="2">
    <source>
        <dbReference type="ARBA" id="ARBA00022617"/>
    </source>
</evidence>
<evidence type="ECO:0000256" key="3">
    <source>
        <dbReference type="ARBA" id="ARBA00022723"/>
    </source>
</evidence>
<dbReference type="GO" id="GO:0016705">
    <property type="term" value="F:oxidoreductase activity, acting on paired donors, with incorporation or reduction of molecular oxygen"/>
    <property type="evidence" value="ECO:0007669"/>
    <property type="project" value="InterPro"/>
</dbReference>
<evidence type="ECO:0000256" key="5">
    <source>
        <dbReference type="ARBA" id="ARBA00023004"/>
    </source>
</evidence>
<dbReference type="PANTHER" id="PTHR46696:SF6">
    <property type="entry name" value="P450, PUTATIVE (EUROFUNG)-RELATED"/>
    <property type="match status" value="1"/>
</dbReference>
<dbReference type="PANTHER" id="PTHR46696">
    <property type="entry name" value="P450, PUTATIVE (EUROFUNG)-RELATED"/>
    <property type="match status" value="1"/>
</dbReference>
<dbReference type="CDD" id="cd20625">
    <property type="entry name" value="CYP164-like"/>
    <property type="match status" value="1"/>
</dbReference>
<dbReference type="InterPro" id="IPR002397">
    <property type="entry name" value="Cyt_P450_B"/>
</dbReference>
<dbReference type="PRINTS" id="PR00385">
    <property type="entry name" value="P450"/>
</dbReference>
<evidence type="ECO:0000256" key="4">
    <source>
        <dbReference type="ARBA" id="ARBA00023002"/>
    </source>
</evidence>
<evidence type="ECO:0000256" key="6">
    <source>
        <dbReference type="ARBA" id="ARBA00023033"/>
    </source>
</evidence>
<comment type="caution">
    <text evidence="9">The sequence shown here is derived from an EMBL/GenBank/DDBJ whole genome shotgun (WGS) entry which is preliminary data.</text>
</comment>
<keyword evidence="6 8" id="KW-0503">Monooxygenase</keyword>
<accession>A0A841J466</accession>
<evidence type="ECO:0000256" key="8">
    <source>
        <dbReference type="RuleBase" id="RU000461"/>
    </source>
</evidence>
<dbReference type="SUPFAM" id="SSF48264">
    <property type="entry name" value="Cytochrome P450"/>
    <property type="match status" value="1"/>
</dbReference>
<keyword evidence="2 8" id="KW-0349">Heme</keyword>
<dbReference type="RefSeq" id="WP_184078235.1">
    <property type="nucleotide sequence ID" value="NZ_JACIJP010000001.1"/>
</dbReference>
<dbReference type="PROSITE" id="PS00086">
    <property type="entry name" value="CYTOCHROME_P450"/>
    <property type="match status" value="1"/>
</dbReference>
<name>A0A841J466_9SPHN</name>
<organism evidence="9 10">
    <name type="scientific">Sphingobium subterraneum</name>
    <dbReference type="NCBI Taxonomy" id="627688"/>
    <lineage>
        <taxon>Bacteria</taxon>
        <taxon>Pseudomonadati</taxon>
        <taxon>Pseudomonadota</taxon>
        <taxon>Alphaproteobacteria</taxon>
        <taxon>Sphingomonadales</taxon>
        <taxon>Sphingomonadaceae</taxon>
        <taxon>Sphingobium</taxon>
    </lineage>
</organism>
<dbReference type="FunFam" id="1.10.630.10:FF:000018">
    <property type="entry name" value="Cytochrome P450 monooxygenase"/>
    <property type="match status" value="1"/>
</dbReference>
<dbReference type="InterPro" id="IPR036396">
    <property type="entry name" value="Cyt_P450_sf"/>
</dbReference>
<dbReference type="Pfam" id="PF00067">
    <property type="entry name" value="p450"/>
    <property type="match status" value="1"/>
</dbReference>
<keyword evidence="3 8" id="KW-0479">Metal-binding</keyword>
<evidence type="ECO:0000313" key="10">
    <source>
        <dbReference type="Proteomes" id="UP000552700"/>
    </source>
</evidence>
<dbReference type="EMBL" id="JACIJP010000001">
    <property type="protein sequence ID" value="MBB6123375.1"/>
    <property type="molecule type" value="Genomic_DNA"/>
</dbReference>
<keyword evidence="10" id="KW-1185">Reference proteome</keyword>
<gene>
    <name evidence="9" type="ORF">FHS92_001082</name>
</gene>
<evidence type="ECO:0000256" key="1">
    <source>
        <dbReference type="ARBA" id="ARBA00010617"/>
    </source>
</evidence>
<protein>
    <submittedName>
        <fullName evidence="9">Cytochrome P450</fullName>
    </submittedName>
</protein>
<proteinExistence type="inferred from homology"/>
<dbReference type="Proteomes" id="UP000552700">
    <property type="component" value="Unassembled WGS sequence"/>
</dbReference>